<feature type="transmembrane region" description="Helical" evidence="1">
    <location>
        <begin position="21"/>
        <end position="40"/>
    </location>
</feature>
<proteinExistence type="predicted"/>
<dbReference type="RefSeq" id="WP_136082935.1">
    <property type="nucleotide sequence ID" value="NZ_CAAHFG010000004.1"/>
</dbReference>
<keyword evidence="1" id="KW-1133">Transmembrane helix</keyword>
<evidence type="ECO:0008006" key="4">
    <source>
        <dbReference type="Google" id="ProtNLM"/>
    </source>
</evidence>
<protein>
    <recommendedName>
        <fullName evidence="4">VWFA domain-containing protein</fullName>
    </recommendedName>
</protein>
<sequence>MSVKKRFFANHAKSSAAIISLAIHAILILIAFTFVAVTVITKEDPVFETKQVKRPKMPMRKLQVPVNVKKKQIQKPKLRKRIVVQPKVNQNMPDIRMPEISGVKGGMGGGIAGGIGGGGGVGFTMPEIEVFGIKGKGEKVFIILDSSTEMMWDEMGGIPAYTIIKEELVKIIGGLPPTALFNVIVYDQNRTFMLFPQMVAASSHNVGKVDSWLKPLNSVKPGMGVDEFGVSTLGEGGAQNSEDLLVGKFERQESWYRPSMLAMKQQADAVFVLTYWWGHQRIETGNNKIEQWKKTTPGKKWIECHEEAKRLLDEDNKQRLARGEAPRAINRNNAWDMNRAYFPDIERPPQPDFYYHKPQEYAQAMLEIRERNKPNDIQSKSGLSRKSTSAKVDFSFNVVRFAKKDAEWNEYWDGRTEDNFKKLTGLLKGNYKSIAGLEAIQSSVSGGGN</sequence>
<evidence type="ECO:0000256" key="1">
    <source>
        <dbReference type="SAM" id="Phobius"/>
    </source>
</evidence>
<gene>
    <name evidence="2" type="ORF">PDESU_06064</name>
</gene>
<name>A0A6C2UBE3_PONDE</name>
<keyword evidence="1" id="KW-0472">Membrane</keyword>
<reference evidence="2 3" key="1">
    <citation type="submission" date="2019-04" db="EMBL/GenBank/DDBJ databases">
        <authorList>
            <person name="Van Vliet M D."/>
        </authorList>
    </citation>
    <scope>NUCLEOTIDE SEQUENCE [LARGE SCALE GENOMIC DNA]</scope>
    <source>
        <strain evidence="2 3">F1</strain>
    </source>
</reference>
<keyword evidence="1" id="KW-0812">Transmembrane</keyword>
<evidence type="ECO:0000313" key="3">
    <source>
        <dbReference type="Proteomes" id="UP000366872"/>
    </source>
</evidence>
<organism evidence="2 3">
    <name type="scientific">Pontiella desulfatans</name>
    <dbReference type="NCBI Taxonomy" id="2750659"/>
    <lineage>
        <taxon>Bacteria</taxon>
        <taxon>Pseudomonadati</taxon>
        <taxon>Kiritimatiellota</taxon>
        <taxon>Kiritimatiellia</taxon>
        <taxon>Kiritimatiellales</taxon>
        <taxon>Pontiellaceae</taxon>
        <taxon>Pontiella</taxon>
    </lineage>
</organism>
<dbReference type="EMBL" id="CAAHFG010000004">
    <property type="protein sequence ID" value="VGO17468.1"/>
    <property type="molecule type" value="Genomic_DNA"/>
</dbReference>
<accession>A0A6C2UBE3</accession>
<dbReference type="Proteomes" id="UP000366872">
    <property type="component" value="Unassembled WGS sequence"/>
</dbReference>
<dbReference type="AlphaFoldDB" id="A0A6C2UBE3"/>
<keyword evidence="3" id="KW-1185">Reference proteome</keyword>
<evidence type="ECO:0000313" key="2">
    <source>
        <dbReference type="EMBL" id="VGO17468.1"/>
    </source>
</evidence>